<feature type="domain" description="PPM-type phosphatase" evidence="1">
    <location>
        <begin position="2"/>
        <end position="246"/>
    </location>
</feature>
<evidence type="ECO:0000313" key="3">
    <source>
        <dbReference type="Proteomes" id="UP000290985"/>
    </source>
</evidence>
<dbReference type="InterPro" id="IPR001932">
    <property type="entry name" value="PPM-type_phosphatase-like_dom"/>
</dbReference>
<dbReference type="EMBL" id="LR215036">
    <property type="protein sequence ID" value="VEU75006.1"/>
    <property type="molecule type" value="Genomic_DNA"/>
</dbReference>
<gene>
    <name evidence="2" type="primary">stp</name>
    <name evidence="2" type="ORF">NCTC10181_00881</name>
</gene>
<dbReference type="KEGG" id="mcit:NCTC10181_00881"/>
<dbReference type="EC" id="3.1.3.16" evidence="2"/>
<organism evidence="2 3">
    <name type="scientific">Mycoplasmopsis citelli</name>
    <dbReference type="NCBI Taxonomy" id="171281"/>
    <lineage>
        <taxon>Bacteria</taxon>
        <taxon>Bacillati</taxon>
        <taxon>Mycoplasmatota</taxon>
        <taxon>Mycoplasmoidales</taxon>
        <taxon>Metamycoplasmataceae</taxon>
        <taxon>Mycoplasmopsis</taxon>
    </lineage>
</organism>
<dbReference type="SUPFAM" id="SSF81606">
    <property type="entry name" value="PP2C-like"/>
    <property type="match status" value="1"/>
</dbReference>
<dbReference type="Gene3D" id="3.60.40.10">
    <property type="entry name" value="PPM-type phosphatase domain"/>
    <property type="match status" value="1"/>
</dbReference>
<dbReference type="InterPro" id="IPR036457">
    <property type="entry name" value="PPM-type-like_dom_sf"/>
</dbReference>
<dbReference type="PROSITE" id="PS51746">
    <property type="entry name" value="PPM_2"/>
    <property type="match status" value="1"/>
</dbReference>
<dbReference type="OrthoDB" id="9801841at2"/>
<dbReference type="GO" id="GO:0004722">
    <property type="term" value="F:protein serine/threonine phosphatase activity"/>
    <property type="evidence" value="ECO:0007669"/>
    <property type="project" value="UniProtKB-EC"/>
</dbReference>
<reference evidence="2 3" key="1">
    <citation type="submission" date="2019-01" db="EMBL/GenBank/DDBJ databases">
        <authorList>
            <consortium name="Pathogen Informatics"/>
        </authorList>
    </citation>
    <scope>NUCLEOTIDE SEQUENCE [LARGE SCALE GENOMIC DNA]</scope>
    <source>
        <strain evidence="2 3">NCTC10181</strain>
    </source>
</reference>
<name>A0A449B345_9BACT</name>
<evidence type="ECO:0000259" key="1">
    <source>
        <dbReference type="PROSITE" id="PS51746"/>
    </source>
</evidence>
<dbReference type="Proteomes" id="UP000290985">
    <property type="component" value="Chromosome"/>
</dbReference>
<proteinExistence type="predicted"/>
<evidence type="ECO:0000313" key="2">
    <source>
        <dbReference type="EMBL" id="VEU75006.1"/>
    </source>
</evidence>
<sequence length="252" mass="28322">MIIASKSIKGNYRSKNDDRIGVFENEWATLAILCDGIGGYSGGDIAANIVVSEFGINFQKEFKFTEFTQIEQWVDKTVFKCRSLIKKAALQNKITQNMGTTLTGAIILPTQQKALLFNSGDSRVYILTKNKNLIQATKDNNVENKLIEEGHSIEVAKKNPLASYLTSAVGLNIKTTIHFEEIESEIYQKIAKFLITSDGVHSFLYLMELQHILNMELTPNEQIDELLERATLAESTDNISAIIIDMEHKDEK</sequence>
<keyword evidence="3" id="KW-1185">Reference proteome</keyword>
<dbReference type="CDD" id="cd00143">
    <property type="entry name" value="PP2Cc"/>
    <property type="match status" value="1"/>
</dbReference>
<dbReference type="RefSeq" id="WP_129725777.1">
    <property type="nucleotide sequence ID" value="NZ_CP101807.1"/>
</dbReference>
<accession>A0A449B345</accession>
<dbReference type="SMART" id="SM00331">
    <property type="entry name" value="PP2C_SIG"/>
    <property type="match status" value="1"/>
</dbReference>
<dbReference type="AlphaFoldDB" id="A0A449B345"/>
<dbReference type="Pfam" id="PF13672">
    <property type="entry name" value="PP2C_2"/>
    <property type="match status" value="1"/>
</dbReference>
<protein>
    <submittedName>
        <fullName evidence="2">Serine/threonine phosphatase stp</fullName>
        <ecNumber evidence="2">3.1.3.16</ecNumber>
    </submittedName>
</protein>
<dbReference type="SMART" id="SM00332">
    <property type="entry name" value="PP2Cc"/>
    <property type="match status" value="1"/>
</dbReference>
<keyword evidence="2" id="KW-0378">Hydrolase</keyword>